<accession>A0A1I3URZ2</accession>
<evidence type="ECO:0000313" key="1">
    <source>
        <dbReference type="EMBL" id="SFJ84776.1"/>
    </source>
</evidence>
<dbReference type="RefSeq" id="WP_091895220.1">
    <property type="nucleotide sequence ID" value="NZ_FOSJ01000001.1"/>
</dbReference>
<evidence type="ECO:0008006" key="3">
    <source>
        <dbReference type="Google" id="ProtNLM"/>
    </source>
</evidence>
<dbReference type="EMBL" id="FOSJ01000001">
    <property type="protein sequence ID" value="SFJ84776.1"/>
    <property type="molecule type" value="Genomic_DNA"/>
</dbReference>
<name>A0A1I3URZ2_9LACT</name>
<evidence type="ECO:0000313" key="2">
    <source>
        <dbReference type="Proteomes" id="UP000199589"/>
    </source>
</evidence>
<keyword evidence="2" id="KW-1185">Reference proteome</keyword>
<organism evidence="1 2">
    <name type="scientific">Marinilactibacillus piezotolerans</name>
    <dbReference type="NCBI Taxonomy" id="258723"/>
    <lineage>
        <taxon>Bacteria</taxon>
        <taxon>Bacillati</taxon>
        <taxon>Bacillota</taxon>
        <taxon>Bacilli</taxon>
        <taxon>Lactobacillales</taxon>
        <taxon>Carnobacteriaceae</taxon>
        <taxon>Marinilactibacillus</taxon>
    </lineage>
</organism>
<dbReference type="AlphaFoldDB" id="A0A1I3URZ2"/>
<protein>
    <recommendedName>
        <fullName evidence="3">Single-strand binding protein family protein</fullName>
    </recommendedName>
</protein>
<gene>
    <name evidence="1" type="ORF">SAMN04488569_100175</name>
</gene>
<proteinExistence type="predicted"/>
<reference evidence="2" key="1">
    <citation type="submission" date="2016-10" db="EMBL/GenBank/DDBJ databases">
        <authorList>
            <person name="Varghese N."/>
            <person name="Submissions S."/>
        </authorList>
    </citation>
    <scope>NUCLEOTIDE SEQUENCE [LARGE SCALE GENOMIC DNA]</scope>
    <source>
        <strain evidence="2">DSM 16108</strain>
    </source>
</reference>
<dbReference type="Proteomes" id="UP000199589">
    <property type="component" value="Unassembled WGS sequence"/>
</dbReference>
<dbReference type="OrthoDB" id="2186451at2"/>
<sequence>MEIIMVEGIVVSEEIKVLKTDKGIPLCCFTFSANSTKLNCLITGKIAYAFLYEVEHNTELSLTGKINRKNQFVVLQYYILKKPTYFGKIFNYKGHTLPFSKNH</sequence>